<name>N1PB25_CAPTE</name>
<evidence type="ECO:0000256" key="2">
    <source>
        <dbReference type="SAM" id="MobiDB-lite"/>
    </source>
</evidence>
<feature type="coiled-coil region" evidence="1">
    <location>
        <begin position="547"/>
        <end position="581"/>
    </location>
</feature>
<proteinExistence type="predicted"/>
<feature type="region of interest" description="Disordered" evidence="2">
    <location>
        <begin position="325"/>
        <end position="538"/>
    </location>
</feature>
<dbReference type="OMA" id="ENHRARG"/>
<feature type="compositionally biased region" description="Polar residues" evidence="2">
    <location>
        <begin position="325"/>
        <end position="337"/>
    </location>
</feature>
<evidence type="ECO:0000313" key="4">
    <source>
        <dbReference type="EnsemblMetazoa" id="CapteP210404"/>
    </source>
</evidence>
<evidence type="ECO:0000313" key="3">
    <source>
        <dbReference type="EMBL" id="ELU18923.1"/>
    </source>
</evidence>
<dbReference type="HOGENOM" id="CLU_458018_0_0_1"/>
<dbReference type="PANTHER" id="PTHR37915">
    <property type="match status" value="1"/>
</dbReference>
<reference evidence="5" key="1">
    <citation type="submission" date="2012-12" db="EMBL/GenBank/DDBJ databases">
        <authorList>
            <person name="Hellsten U."/>
            <person name="Grimwood J."/>
            <person name="Chapman J.A."/>
            <person name="Shapiro H."/>
            <person name="Aerts A."/>
            <person name="Otillar R.P."/>
            <person name="Terry A.Y."/>
            <person name="Boore J.L."/>
            <person name="Simakov O."/>
            <person name="Marletaz F."/>
            <person name="Cho S.-J."/>
            <person name="Edsinger-Gonzales E."/>
            <person name="Havlak P."/>
            <person name="Kuo D.-H."/>
            <person name="Larsson T."/>
            <person name="Lv J."/>
            <person name="Arendt D."/>
            <person name="Savage R."/>
            <person name="Osoegawa K."/>
            <person name="de Jong P."/>
            <person name="Lindberg D.R."/>
            <person name="Seaver E.C."/>
            <person name="Weisblat D.A."/>
            <person name="Putnam N.H."/>
            <person name="Grigoriev I.V."/>
            <person name="Rokhsar D.S."/>
        </authorList>
    </citation>
    <scope>NUCLEOTIDE SEQUENCE</scope>
    <source>
        <strain evidence="5">I ESC-2004</strain>
    </source>
</reference>
<dbReference type="EMBL" id="KB291798">
    <property type="protein sequence ID" value="ELU18923.1"/>
    <property type="molecule type" value="Genomic_DNA"/>
</dbReference>
<sequence length="596" mass="67917">MGRYLLLAINDPRLRSYIITEFTVVRPAGHGGDVMNYVGSISILDRGDAPAQAVIDRNARSLAQRVADETKDELHKVLDRVEHIYGNFELGSQLSETNRTSTVEYANDLAELEELIGDQVKKKKYQQQVTIFIVGYENVCGQKLRLLSQVNEFFMDNTNRFEEDETAIKTPDLDLDEMAVTIEETLKTTESLADRLGELNRDIVEYMYQWAQAKASNKGKKKLEKALSQAKEDMAALSQQLNSLQQELEEKEDKVQTLFQQIEIKNMDAQRFKTAAEVAKKSAEESDQLREDVQRRDAKINEMRQHIDKIENELDQMKRAREQTQARLNNASDSTTSKMKELADAMEGSQMGAAEARRAKESRGKFSSSSSEEDEEEEEEEEEVEEEEEEEDSSSSESEEEEEEGEETEEEEEAIPVKPPTEEVKSSINTEDTQEAEEDDDEKDEDSEDDNEDDDEEEDDTPSSSDSSLRQETAPRKNKMISTQPARKAVPRQKQMLPKKPIVKKPTPSPPKMKRKAAPPPQRPKAEKKPKAQLTADEQAAMQQLHEEQLSNLAESHRIEMEDMKTQHEEEIRKLMDLTAQGFGQPAVQNMPYELG</sequence>
<protein>
    <submittedName>
        <fullName evidence="3 4">Uncharacterized protein</fullName>
    </submittedName>
</protein>
<dbReference type="AlphaFoldDB" id="N1PB25"/>
<dbReference type="EnsemblMetazoa" id="CapteT210404">
    <property type="protein sequence ID" value="CapteP210404"/>
    <property type="gene ID" value="CapteG210404"/>
</dbReference>
<keyword evidence="1" id="KW-0175">Coiled coil</keyword>
<dbReference type="Proteomes" id="UP000014760">
    <property type="component" value="Unassembled WGS sequence"/>
</dbReference>
<dbReference type="STRING" id="283909.N1PB25"/>
<dbReference type="OrthoDB" id="10037468at2759"/>
<dbReference type="EMBL" id="AMQN01000059">
    <property type="status" value="NOT_ANNOTATED_CDS"/>
    <property type="molecule type" value="Genomic_DNA"/>
</dbReference>
<reference evidence="3 5" key="2">
    <citation type="journal article" date="2013" name="Nature">
        <title>Insights into bilaterian evolution from three spiralian genomes.</title>
        <authorList>
            <person name="Simakov O."/>
            <person name="Marletaz F."/>
            <person name="Cho S.J."/>
            <person name="Edsinger-Gonzales E."/>
            <person name="Havlak P."/>
            <person name="Hellsten U."/>
            <person name="Kuo D.H."/>
            <person name="Larsson T."/>
            <person name="Lv J."/>
            <person name="Arendt D."/>
            <person name="Savage R."/>
            <person name="Osoegawa K."/>
            <person name="de Jong P."/>
            <person name="Grimwood J."/>
            <person name="Chapman J.A."/>
            <person name="Shapiro H."/>
            <person name="Aerts A."/>
            <person name="Otillar R.P."/>
            <person name="Terry A.Y."/>
            <person name="Boore J.L."/>
            <person name="Grigoriev I.V."/>
            <person name="Lindberg D.R."/>
            <person name="Seaver E.C."/>
            <person name="Weisblat D.A."/>
            <person name="Putnam N.H."/>
            <person name="Rokhsar D.S."/>
        </authorList>
    </citation>
    <scope>NUCLEOTIDE SEQUENCE</scope>
    <source>
        <strain evidence="3 5">I ESC-2004</strain>
    </source>
</reference>
<reference evidence="4" key="3">
    <citation type="submission" date="2015-06" db="UniProtKB">
        <authorList>
            <consortium name="EnsemblMetazoa"/>
        </authorList>
    </citation>
    <scope>IDENTIFICATION</scope>
</reference>
<accession>N1PB25</accession>
<keyword evidence="5" id="KW-1185">Reference proteome</keyword>
<organism evidence="3">
    <name type="scientific">Capitella teleta</name>
    <name type="common">Polychaete worm</name>
    <dbReference type="NCBI Taxonomy" id="283909"/>
    <lineage>
        <taxon>Eukaryota</taxon>
        <taxon>Metazoa</taxon>
        <taxon>Spiralia</taxon>
        <taxon>Lophotrochozoa</taxon>
        <taxon>Annelida</taxon>
        <taxon>Polychaeta</taxon>
        <taxon>Sedentaria</taxon>
        <taxon>Scolecida</taxon>
        <taxon>Capitellidae</taxon>
        <taxon>Capitella</taxon>
    </lineage>
</organism>
<feature type="compositionally biased region" description="Acidic residues" evidence="2">
    <location>
        <begin position="371"/>
        <end position="414"/>
    </location>
</feature>
<evidence type="ECO:0000256" key="1">
    <source>
        <dbReference type="SAM" id="Coils"/>
    </source>
</evidence>
<feature type="coiled-coil region" evidence="1">
    <location>
        <begin position="213"/>
        <end position="268"/>
    </location>
</feature>
<feature type="compositionally biased region" description="Basic and acidic residues" evidence="2">
    <location>
        <begin position="355"/>
        <end position="364"/>
    </location>
</feature>
<evidence type="ECO:0000313" key="5">
    <source>
        <dbReference type="Proteomes" id="UP000014760"/>
    </source>
</evidence>
<gene>
    <name evidence="3" type="ORF">CAPTEDRAFT_210404</name>
</gene>
<dbReference type="PANTHER" id="PTHR37915:SF3">
    <property type="match status" value="1"/>
</dbReference>
<feature type="compositionally biased region" description="Acidic residues" evidence="2">
    <location>
        <begin position="432"/>
        <end position="461"/>
    </location>
</feature>